<organism evidence="1">
    <name type="scientific">marine sediment metagenome</name>
    <dbReference type="NCBI Taxonomy" id="412755"/>
    <lineage>
        <taxon>unclassified sequences</taxon>
        <taxon>metagenomes</taxon>
        <taxon>ecological metagenomes</taxon>
    </lineage>
</organism>
<dbReference type="AlphaFoldDB" id="X0TV44"/>
<gene>
    <name evidence="1" type="ORF">S01H1_18365</name>
</gene>
<proteinExistence type="predicted"/>
<protein>
    <submittedName>
        <fullName evidence="1">Uncharacterized protein</fullName>
    </submittedName>
</protein>
<sequence length="53" mass="5514">MSAGFGGLGLILEYMPPRESLVATSGGVACFWAVQASLVVIQSYQGGGDPRLR</sequence>
<feature type="non-terminal residue" evidence="1">
    <location>
        <position position="53"/>
    </location>
</feature>
<name>X0TV44_9ZZZZ</name>
<evidence type="ECO:0000313" key="1">
    <source>
        <dbReference type="EMBL" id="GAF79985.1"/>
    </source>
</evidence>
<comment type="caution">
    <text evidence="1">The sequence shown here is derived from an EMBL/GenBank/DDBJ whole genome shotgun (WGS) entry which is preliminary data.</text>
</comment>
<dbReference type="EMBL" id="BARS01009818">
    <property type="protein sequence ID" value="GAF79985.1"/>
    <property type="molecule type" value="Genomic_DNA"/>
</dbReference>
<reference evidence="1" key="1">
    <citation type="journal article" date="2014" name="Front. Microbiol.">
        <title>High frequency of phylogenetically diverse reductive dehalogenase-homologous genes in deep subseafloor sedimentary metagenomes.</title>
        <authorList>
            <person name="Kawai M."/>
            <person name="Futagami T."/>
            <person name="Toyoda A."/>
            <person name="Takaki Y."/>
            <person name="Nishi S."/>
            <person name="Hori S."/>
            <person name="Arai W."/>
            <person name="Tsubouchi T."/>
            <person name="Morono Y."/>
            <person name="Uchiyama I."/>
            <person name="Ito T."/>
            <person name="Fujiyama A."/>
            <person name="Inagaki F."/>
            <person name="Takami H."/>
        </authorList>
    </citation>
    <scope>NUCLEOTIDE SEQUENCE</scope>
    <source>
        <strain evidence="1">Expedition CK06-06</strain>
    </source>
</reference>
<accession>X0TV44</accession>